<reference evidence="6" key="1">
    <citation type="submission" date="2025-08" db="UniProtKB">
        <authorList>
            <consortium name="Ensembl"/>
        </authorList>
    </citation>
    <scope>IDENTIFICATION</scope>
</reference>
<dbReference type="Proteomes" id="UP000694388">
    <property type="component" value="Unplaced"/>
</dbReference>
<feature type="region of interest" description="Disordered" evidence="3">
    <location>
        <begin position="236"/>
        <end position="256"/>
    </location>
</feature>
<dbReference type="SUPFAM" id="SSF54695">
    <property type="entry name" value="POZ domain"/>
    <property type="match status" value="1"/>
</dbReference>
<evidence type="ECO:0000256" key="1">
    <source>
        <dbReference type="ARBA" id="ARBA00022499"/>
    </source>
</evidence>
<feature type="compositionally biased region" description="Polar residues" evidence="3">
    <location>
        <begin position="541"/>
        <end position="550"/>
    </location>
</feature>
<dbReference type="AlphaFoldDB" id="A0A8C4QGB4"/>
<organism evidence="6 7">
    <name type="scientific">Eptatretus burgeri</name>
    <name type="common">Inshore hagfish</name>
    <dbReference type="NCBI Taxonomy" id="7764"/>
    <lineage>
        <taxon>Eukaryota</taxon>
        <taxon>Metazoa</taxon>
        <taxon>Chordata</taxon>
        <taxon>Craniata</taxon>
        <taxon>Vertebrata</taxon>
        <taxon>Cyclostomata</taxon>
        <taxon>Myxini</taxon>
        <taxon>Myxiniformes</taxon>
        <taxon>Myxinidae</taxon>
        <taxon>Eptatretinae</taxon>
        <taxon>Eptatretus</taxon>
    </lineage>
</organism>
<dbReference type="PROSITE" id="PS51457">
    <property type="entry name" value="BEN"/>
    <property type="match status" value="1"/>
</dbReference>
<dbReference type="GeneTree" id="ENSGT00940000159244"/>
<feature type="domain" description="BTB" evidence="4">
    <location>
        <begin position="30"/>
        <end position="102"/>
    </location>
</feature>
<dbReference type="Ensembl" id="ENSEBUT00000015128.1">
    <property type="protein sequence ID" value="ENSEBUP00000014552.1"/>
    <property type="gene ID" value="ENSEBUG00000009166.1"/>
</dbReference>
<evidence type="ECO:0000256" key="3">
    <source>
        <dbReference type="SAM" id="MobiDB-lite"/>
    </source>
</evidence>
<dbReference type="InterPro" id="IPR000210">
    <property type="entry name" value="BTB/POZ_dom"/>
</dbReference>
<reference evidence="6" key="2">
    <citation type="submission" date="2025-09" db="UniProtKB">
        <authorList>
            <consortium name="Ensembl"/>
        </authorList>
    </citation>
    <scope>IDENTIFICATION</scope>
</reference>
<sequence length="587" mass="64304">MTSSVELEIPDFGNSVLSSLNEQRLQGLYCDVTVVARGQAFRAHRAVLAASSAYFRDIFASVGAHGETPEAMVQVELPPAIQPRSFQQVLWFCYTGRLTMATCEQFVVMYTAGFLQIRGIVERGAELACSAAKVSSPRCDSQSAPQLDDSPSQTSSPSQVGPSVSDTQTQQHQQQIHSPPETFRPPLVPANMPRNAQPPQANLASMGFVPASGAQEGFSGQTVQQTQNRLTSPLHFENKPVQSSTPVSGHQPRFPPASAQLSRIKLESPPAIIQCVPTHRRLYESYPPSTSSHISSKVPRLIYNGSPADTASCGGHGERESPKSSPVSYVLEEDCEEEEVEVYDEADDDSFSHMYTQSGRIDSLPSARGFRCELTSLPPDLLNQIGQRCHLQLYGEGDPGEKLELVSGAGVYIARGQLMNCHMCAGIRHKVLLRRLLAAFFDRTTLANSCGTGIRSSTNDPSRRPLDSRVLNAVKLYCQKFAPNFRESEMNVICADMCTNARRVRKRWLPKLEPGLSDRELIFHSILPDIPNYEGGGPQGSDPSVPTFSASVDDPGPQYESPEHGARPYQHSREDTGQEPVVYDTQP</sequence>
<accession>A0A8C4QGB4</accession>
<dbReference type="GO" id="GO:0000978">
    <property type="term" value="F:RNA polymerase II cis-regulatory region sequence-specific DNA binding"/>
    <property type="evidence" value="ECO:0007669"/>
    <property type="project" value="TreeGrafter"/>
</dbReference>
<proteinExistence type="predicted"/>
<dbReference type="Gene3D" id="3.30.710.10">
    <property type="entry name" value="Potassium Channel Kv1.1, Chain A"/>
    <property type="match status" value="1"/>
</dbReference>
<dbReference type="PANTHER" id="PTHR46105">
    <property type="entry name" value="AGAP004733-PA"/>
    <property type="match status" value="1"/>
</dbReference>
<feature type="region of interest" description="Disordered" evidence="3">
    <location>
        <begin position="532"/>
        <end position="587"/>
    </location>
</feature>
<dbReference type="SMART" id="SM01025">
    <property type="entry name" value="BEN"/>
    <property type="match status" value="1"/>
</dbReference>
<evidence type="ECO:0000256" key="2">
    <source>
        <dbReference type="ARBA" id="ARBA00022843"/>
    </source>
</evidence>
<dbReference type="PROSITE" id="PS50097">
    <property type="entry name" value="BTB"/>
    <property type="match status" value="1"/>
</dbReference>
<evidence type="ECO:0000259" key="5">
    <source>
        <dbReference type="PROSITE" id="PS51457"/>
    </source>
</evidence>
<evidence type="ECO:0000313" key="7">
    <source>
        <dbReference type="Proteomes" id="UP000694388"/>
    </source>
</evidence>
<dbReference type="GO" id="GO:0000981">
    <property type="term" value="F:DNA-binding transcription factor activity, RNA polymerase II-specific"/>
    <property type="evidence" value="ECO:0007669"/>
    <property type="project" value="TreeGrafter"/>
</dbReference>
<feature type="compositionally biased region" description="Low complexity" evidence="3">
    <location>
        <begin position="145"/>
        <end position="175"/>
    </location>
</feature>
<dbReference type="InterPro" id="IPR018379">
    <property type="entry name" value="BEN_domain"/>
</dbReference>
<dbReference type="Pfam" id="PF00651">
    <property type="entry name" value="BTB"/>
    <property type="match status" value="1"/>
</dbReference>
<dbReference type="InterPro" id="IPR011333">
    <property type="entry name" value="SKP1/BTB/POZ_sf"/>
</dbReference>
<dbReference type="SMART" id="SM00225">
    <property type="entry name" value="BTB"/>
    <property type="match status" value="1"/>
</dbReference>
<protein>
    <submittedName>
        <fullName evidence="6">NACC family member 2</fullName>
    </submittedName>
</protein>
<feature type="region of interest" description="Disordered" evidence="3">
    <location>
        <begin position="306"/>
        <end position="327"/>
    </location>
</feature>
<dbReference type="InterPro" id="IPR050457">
    <property type="entry name" value="ZnFinger_BTB_dom_contain"/>
</dbReference>
<dbReference type="Gene3D" id="1.10.10.2590">
    <property type="entry name" value="BEN domain"/>
    <property type="match status" value="1"/>
</dbReference>
<dbReference type="Pfam" id="PF10523">
    <property type="entry name" value="BEN"/>
    <property type="match status" value="1"/>
</dbReference>
<dbReference type="PANTHER" id="PTHR46105:SF2">
    <property type="entry name" value="NUCLEUS ACCUMBENS-ASSOCIATED PROTEIN 2"/>
    <property type="match status" value="1"/>
</dbReference>
<keyword evidence="7" id="KW-1185">Reference proteome</keyword>
<keyword evidence="1" id="KW-1017">Isopeptide bond</keyword>
<feature type="domain" description="BEN" evidence="5">
    <location>
        <begin position="408"/>
        <end position="505"/>
    </location>
</feature>
<evidence type="ECO:0000313" key="6">
    <source>
        <dbReference type="Ensembl" id="ENSEBUP00000014552.1"/>
    </source>
</evidence>
<evidence type="ECO:0000259" key="4">
    <source>
        <dbReference type="PROSITE" id="PS50097"/>
    </source>
</evidence>
<name>A0A8C4QGB4_EPTBU</name>
<keyword evidence="2" id="KW-0832">Ubl conjugation</keyword>
<feature type="compositionally biased region" description="Basic and acidic residues" evidence="3">
    <location>
        <begin position="561"/>
        <end position="576"/>
    </location>
</feature>
<feature type="region of interest" description="Disordered" evidence="3">
    <location>
        <begin position="136"/>
        <end position="205"/>
    </location>
</feature>